<dbReference type="Proteomes" id="UP001601444">
    <property type="component" value="Unassembled WGS sequence"/>
</dbReference>
<evidence type="ECO:0000313" key="2">
    <source>
        <dbReference type="Proteomes" id="UP001601444"/>
    </source>
</evidence>
<dbReference type="RefSeq" id="WP_043646930.1">
    <property type="nucleotide sequence ID" value="NZ_JBIAMX010000001.1"/>
</dbReference>
<keyword evidence="2" id="KW-1185">Reference proteome</keyword>
<protein>
    <recommendedName>
        <fullName evidence="3">5-formyltetrahydrofolate cyclo-ligase</fullName>
    </recommendedName>
</protein>
<name>A0ABW6PH56_9NOCA</name>
<proteinExistence type="predicted"/>
<reference evidence="1 2" key="1">
    <citation type="submission" date="2024-10" db="EMBL/GenBank/DDBJ databases">
        <title>The Natural Products Discovery Center: Release of the First 8490 Sequenced Strains for Exploring Actinobacteria Biosynthetic Diversity.</title>
        <authorList>
            <person name="Kalkreuter E."/>
            <person name="Kautsar S.A."/>
            <person name="Yang D."/>
            <person name="Bader C.D."/>
            <person name="Teijaro C.N."/>
            <person name="Fluegel L."/>
            <person name="Davis C.M."/>
            <person name="Simpson J.R."/>
            <person name="Lauterbach L."/>
            <person name="Steele A.D."/>
            <person name="Gui C."/>
            <person name="Meng S."/>
            <person name="Li G."/>
            <person name="Viehrig K."/>
            <person name="Ye F."/>
            <person name="Su P."/>
            <person name="Kiefer A.F."/>
            <person name="Nichols A."/>
            <person name="Cepeda A.J."/>
            <person name="Yan W."/>
            <person name="Fan B."/>
            <person name="Jiang Y."/>
            <person name="Adhikari A."/>
            <person name="Zheng C.-J."/>
            <person name="Schuster L."/>
            <person name="Cowan T.M."/>
            <person name="Smanski M.J."/>
            <person name="Chevrette M.G."/>
            <person name="De Carvalho L.P.S."/>
            <person name="Shen B."/>
        </authorList>
    </citation>
    <scope>NUCLEOTIDE SEQUENCE [LARGE SCALE GENOMIC DNA]</scope>
    <source>
        <strain evidence="1 2">NPDC004045</strain>
    </source>
</reference>
<dbReference type="EMBL" id="JBIAMX010000001">
    <property type="protein sequence ID" value="MFF0541726.1"/>
    <property type="molecule type" value="Genomic_DNA"/>
</dbReference>
<accession>A0ABW6PH56</accession>
<comment type="caution">
    <text evidence="1">The sequence shown here is derived from an EMBL/GenBank/DDBJ whole genome shotgun (WGS) entry which is preliminary data.</text>
</comment>
<gene>
    <name evidence="1" type="ORF">ACFYTF_02710</name>
</gene>
<sequence>MTFDRLAAEQQAELDARRRRALTPAAKRLAEELWPDRSWPGVRGLPVLVVRPAPGADAD</sequence>
<evidence type="ECO:0000313" key="1">
    <source>
        <dbReference type="EMBL" id="MFF0541726.1"/>
    </source>
</evidence>
<organism evidence="1 2">
    <name type="scientific">Nocardia thailandica</name>
    <dbReference type="NCBI Taxonomy" id="257275"/>
    <lineage>
        <taxon>Bacteria</taxon>
        <taxon>Bacillati</taxon>
        <taxon>Actinomycetota</taxon>
        <taxon>Actinomycetes</taxon>
        <taxon>Mycobacteriales</taxon>
        <taxon>Nocardiaceae</taxon>
        <taxon>Nocardia</taxon>
    </lineage>
</organism>
<evidence type="ECO:0008006" key="3">
    <source>
        <dbReference type="Google" id="ProtNLM"/>
    </source>
</evidence>